<protein>
    <recommendedName>
        <fullName evidence="3">Transposase</fullName>
    </recommendedName>
</protein>
<gene>
    <name evidence="1" type="ORF">J2S37_001873</name>
</gene>
<keyword evidence="2" id="KW-1185">Reference proteome</keyword>
<evidence type="ECO:0000313" key="1">
    <source>
        <dbReference type="EMBL" id="MDR7355335.1"/>
    </source>
</evidence>
<comment type="caution">
    <text evidence="1">The sequence shown here is derived from an EMBL/GenBank/DDBJ whole genome shotgun (WGS) entry which is preliminary data.</text>
</comment>
<organism evidence="1 2">
    <name type="scientific">Corynebacterium felinum</name>
    <dbReference type="NCBI Taxonomy" id="131318"/>
    <lineage>
        <taxon>Bacteria</taxon>
        <taxon>Bacillati</taxon>
        <taxon>Actinomycetota</taxon>
        <taxon>Actinomycetes</taxon>
        <taxon>Mycobacteriales</taxon>
        <taxon>Corynebacteriaceae</taxon>
        <taxon>Corynebacterium</taxon>
    </lineage>
</organism>
<accession>A0ABU2B9Q1</accession>
<reference evidence="1 2" key="1">
    <citation type="submission" date="2023-07" db="EMBL/GenBank/DDBJ databases">
        <title>Sequencing the genomes of 1000 actinobacteria strains.</title>
        <authorList>
            <person name="Klenk H.-P."/>
        </authorList>
    </citation>
    <scope>NUCLEOTIDE SEQUENCE [LARGE SCALE GENOMIC DNA]</scope>
    <source>
        <strain evidence="1 2">DSM 44508</strain>
    </source>
</reference>
<dbReference type="EMBL" id="JAVDYF010000001">
    <property type="protein sequence ID" value="MDR7355335.1"/>
    <property type="molecule type" value="Genomic_DNA"/>
</dbReference>
<proteinExistence type="predicted"/>
<sequence length="29" mass="2981">MLLRGQKVVATIDATGISPVGNADSPLTR</sequence>
<evidence type="ECO:0008006" key="3">
    <source>
        <dbReference type="Google" id="ProtNLM"/>
    </source>
</evidence>
<dbReference type="Proteomes" id="UP001183619">
    <property type="component" value="Unassembled WGS sequence"/>
</dbReference>
<name>A0ABU2B9Q1_9CORY</name>
<evidence type="ECO:0000313" key="2">
    <source>
        <dbReference type="Proteomes" id="UP001183619"/>
    </source>
</evidence>